<keyword evidence="4" id="KW-0874">Quinone</keyword>
<evidence type="ECO:0000313" key="12">
    <source>
        <dbReference type="EMBL" id="GGM82900.1"/>
    </source>
</evidence>
<keyword evidence="9" id="KW-0676">Redox-active center</keyword>
<organism evidence="12 13">
    <name type="scientific">Longimycelium tulufanense</name>
    <dbReference type="NCBI Taxonomy" id="907463"/>
    <lineage>
        <taxon>Bacteria</taxon>
        <taxon>Bacillati</taxon>
        <taxon>Actinomycetota</taxon>
        <taxon>Actinomycetes</taxon>
        <taxon>Pseudonocardiales</taxon>
        <taxon>Pseudonocardiaceae</taxon>
        <taxon>Longimycelium</taxon>
    </lineage>
</organism>
<reference evidence="12" key="1">
    <citation type="journal article" date="2014" name="Int. J. Syst. Evol. Microbiol.">
        <title>Complete genome sequence of Corynebacterium casei LMG S-19264T (=DSM 44701T), isolated from a smear-ripened cheese.</title>
        <authorList>
            <consortium name="US DOE Joint Genome Institute (JGI-PGF)"/>
            <person name="Walter F."/>
            <person name="Albersmeier A."/>
            <person name="Kalinowski J."/>
            <person name="Ruckert C."/>
        </authorList>
    </citation>
    <scope>NUCLEOTIDE SEQUENCE</scope>
    <source>
        <strain evidence="12">CGMCC 4.5737</strain>
    </source>
</reference>
<name>A0A8J3CIM4_9PSEU</name>
<dbReference type="InterPro" id="IPR012932">
    <property type="entry name" value="VKOR"/>
</dbReference>
<evidence type="ECO:0000256" key="2">
    <source>
        <dbReference type="ARBA" id="ARBA00006214"/>
    </source>
</evidence>
<evidence type="ECO:0000259" key="11">
    <source>
        <dbReference type="SMART" id="SM00756"/>
    </source>
</evidence>
<keyword evidence="6" id="KW-0560">Oxidoreductase</keyword>
<dbReference type="Gene3D" id="1.20.1440.130">
    <property type="entry name" value="VKOR domain"/>
    <property type="match status" value="1"/>
</dbReference>
<keyword evidence="13" id="KW-1185">Reference proteome</keyword>
<evidence type="ECO:0000256" key="10">
    <source>
        <dbReference type="SAM" id="Phobius"/>
    </source>
</evidence>
<dbReference type="EMBL" id="BMMK01000058">
    <property type="protein sequence ID" value="GGM82900.1"/>
    <property type="molecule type" value="Genomic_DNA"/>
</dbReference>
<feature type="domain" description="Vitamin K epoxide reductase" evidence="11">
    <location>
        <begin position="20"/>
        <end position="164"/>
    </location>
</feature>
<dbReference type="Proteomes" id="UP000637578">
    <property type="component" value="Unassembled WGS sequence"/>
</dbReference>
<comment type="subcellular location">
    <subcellularLocation>
        <location evidence="1">Membrane</location>
        <topology evidence="1">Multi-pass membrane protein</topology>
    </subcellularLocation>
</comment>
<dbReference type="InterPro" id="IPR041714">
    <property type="entry name" value="VKOR_Actinobacteria"/>
</dbReference>
<feature type="transmembrane region" description="Helical" evidence="10">
    <location>
        <begin position="87"/>
        <end position="106"/>
    </location>
</feature>
<dbReference type="InterPro" id="IPR038354">
    <property type="entry name" value="VKOR_sf"/>
</dbReference>
<dbReference type="GO" id="GO:0016020">
    <property type="term" value="C:membrane"/>
    <property type="evidence" value="ECO:0007669"/>
    <property type="project" value="UniProtKB-SubCell"/>
</dbReference>
<dbReference type="GO" id="GO:0016491">
    <property type="term" value="F:oxidoreductase activity"/>
    <property type="evidence" value="ECO:0007669"/>
    <property type="project" value="UniProtKB-KW"/>
</dbReference>
<feature type="transmembrane region" description="Helical" evidence="10">
    <location>
        <begin position="139"/>
        <end position="161"/>
    </location>
</feature>
<keyword evidence="5 10" id="KW-1133">Transmembrane helix</keyword>
<keyword evidence="8" id="KW-1015">Disulfide bond</keyword>
<keyword evidence="7 10" id="KW-0472">Membrane</keyword>
<evidence type="ECO:0000256" key="1">
    <source>
        <dbReference type="ARBA" id="ARBA00004141"/>
    </source>
</evidence>
<proteinExistence type="inferred from homology"/>
<sequence>MTTDMADRSVPAEDIPDLEPGWRRFFPGLLAIAGVIGWASAFLLTIERLRLYEDPTYIPSCSVNAVLSCGSVMQTPQASVFGFPNPLIGLAGFAVVITIGVAALAGAWFPRWIWLGLLGGSAAATVFIHWLIFQSIYEIGALCPYCMVVWVVTIPTFWYTLLHVLDTAEPKRGQALTRFHWVPVVLWYVLITALVLERFWLNAPAA</sequence>
<evidence type="ECO:0000256" key="7">
    <source>
        <dbReference type="ARBA" id="ARBA00023136"/>
    </source>
</evidence>
<comment type="similarity">
    <text evidence="2">Belongs to the VKOR family.</text>
</comment>
<dbReference type="GO" id="GO:0048038">
    <property type="term" value="F:quinone binding"/>
    <property type="evidence" value="ECO:0007669"/>
    <property type="project" value="UniProtKB-KW"/>
</dbReference>
<protein>
    <submittedName>
        <fullName evidence="12">Membrane protein</fullName>
    </submittedName>
</protein>
<evidence type="ECO:0000256" key="4">
    <source>
        <dbReference type="ARBA" id="ARBA00022719"/>
    </source>
</evidence>
<accession>A0A8J3CIM4</accession>
<evidence type="ECO:0000313" key="13">
    <source>
        <dbReference type="Proteomes" id="UP000637578"/>
    </source>
</evidence>
<dbReference type="AlphaFoldDB" id="A0A8J3CIM4"/>
<dbReference type="Pfam" id="PF07884">
    <property type="entry name" value="VKOR"/>
    <property type="match status" value="1"/>
</dbReference>
<dbReference type="CDD" id="cd12922">
    <property type="entry name" value="VKOR_5"/>
    <property type="match status" value="1"/>
</dbReference>
<dbReference type="RefSeq" id="WP_189061970.1">
    <property type="nucleotide sequence ID" value="NZ_BMMK01000058.1"/>
</dbReference>
<evidence type="ECO:0000256" key="8">
    <source>
        <dbReference type="ARBA" id="ARBA00023157"/>
    </source>
</evidence>
<evidence type="ECO:0000256" key="9">
    <source>
        <dbReference type="ARBA" id="ARBA00023284"/>
    </source>
</evidence>
<feature type="transmembrane region" description="Helical" evidence="10">
    <location>
        <begin position="25"/>
        <end position="46"/>
    </location>
</feature>
<gene>
    <name evidence="12" type="ORF">GCM10012275_61800</name>
</gene>
<evidence type="ECO:0000256" key="3">
    <source>
        <dbReference type="ARBA" id="ARBA00022692"/>
    </source>
</evidence>
<evidence type="ECO:0000256" key="5">
    <source>
        <dbReference type="ARBA" id="ARBA00022989"/>
    </source>
</evidence>
<comment type="caution">
    <text evidence="12">The sequence shown here is derived from an EMBL/GenBank/DDBJ whole genome shotgun (WGS) entry which is preliminary data.</text>
</comment>
<evidence type="ECO:0000256" key="6">
    <source>
        <dbReference type="ARBA" id="ARBA00023002"/>
    </source>
</evidence>
<feature type="transmembrane region" description="Helical" evidence="10">
    <location>
        <begin position="112"/>
        <end position="132"/>
    </location>
</feature>
<keyword evidence="3 10" id="KW-0812">Transmembrane</keyword>
<dbReference type="SMART" id="SM00756">
    <property type="entry name" value="VKc"/>
    <property type="match status" value="1"/>
</dbReference>
<feature type="transmembrane region" description="Helical" evidence="10">
    <location>
        <begin position="181"/>
        <end position="201"/>
    </location>
</feature>
<reference evidence="12" key="2">
    <citation type="submission" date="2020-09" db="EMBL/GenBank/DDBJ databases">
        <authorList>
            <person name="Sun Q."/>
            <person name="Zhou Y."/>
        </authorList>
    </citation>
    <scope>NUCLEOTIDE SEQUENCE</scope>
    <source>
        <strain evidence="12">CGMCC 4.5737</strain>
    </source>
</reference>